<dbReference type="AlphaFoldDB" id="A0AAD4IC83"/>
<organism evidence="2 3">
    <name type="scientific">Alternaria panax</name>
    <dbReference type="NCBI Taxonomy" id="48097"/>
    <lineage>
        <taxon>Eukaryota</taxon>
        <taxon>Fungi</taxon>
        <taxon>Dikarya</taxon>
        <taxon>Ascomycota</taxon>
        <taxon>Pezizomycotina</taxon>
        <taxon>Dothideomycetes</taxon>
        <taxon>Pleosporomycetidae</taxon>
        <taxon>Pleosporales</taxon>
        <taxon>Pleosporineae</taxon>
        <taxon>Pleosporaceae</taxon>
        <taxon>Alternaria</taxon>
        <taxon>Alternaria sect. Panax</taxon>
    </lineage>
</organism>
<proteinExistence type="predicted"/>
<feature type="compositionally biased region" description="Basic residues" evidence="1">
    <location>
        <begin position="64"/>
        <end position="73"/>
    </location>
</feature>
<protein>
    <submittedName>
        <fullName evidence="2">Uncharacterized protein</fullName>
    </submittedName>
</protein>
<feature type="compositionally biased region" description="Acidic residues" evidence="1">
    <location>
        <begin position="122"/>
        <end position="131"/>
    </location>
</feature>
<feature type="compositionally biased region" description="Basic and acidic residues" evidence="1">
    <location>
        <begin position="93"/>
        <end position="102"/>
    </location>
</feature>
<sequence>MFDPLMEPAPLQTMTTDIPTIFELDADAEERGRLKRRRQSSQHSPRRASSPSRGHDRTSGSRYREHHRKHHRPSSPTSSVSPPTSAQKKTRRRSDAEPDHTFRGRVRNRSGSRGGTRSPILEADDACIESEEDKRRFRKRSVPPSRHRAEETGEGGEVRRQRSYPNLYKEDRRDSKGEDEGKKHAFGVVNSTEESERGPT</sequence>
<dbReference type="EMBL" id="JAANER010000003">
    <property type="protein sequence ID" value="KAG9191821.1"/>
    <property type="molecule type" value="Genomic_DNA"/>
</dbReference>
<feature type="compositionally biased region" description="Basic and acidic residues" evidence="1">
    <location>
        <begin position="53"/>
        <end position="63"/>
    </location>
</feature>
<feature type="compositionally biased region" description="Basic and acidic residues" evidence="1">
    <location>
        <begin position="168"/>
        <end position="183"/>
    </location>
</feature>
<dbReference type="Proteomes" id="UP001199106">
    <property type="component" value="Unassembled WGS sequence"/>
</dbReference>
<feature type="region of interest" description="Disordered" evidence="1">
    <location>
        <begin position="1"/>
        <end position="200"/>
    </location>
</feature>
<comment type="caution">
    <text evidence="2">The sequence shown here is derived from an EMBL/GenBank/DDBJ whole genome shotgun (WGS) entry which is preliminary data.</text>
</comment>
<feature type="compositionally biased region" description="Basic residues" evidence="1">
    <location>
        <begin position="33"/>
        <end position="46"/>
    </location>
</feature>
<keyword evidence="3" id="KW-1185">Reference proteome</keyword>
<evidence type="ECO:0000313" key="2">
    <source>
        <dbReference type="EMBL" id="KAG9191821.1"/>
    </source>
</evidence>
<evidence type="ECO:0000313" key="3">
    <source>
        <dbReference type="Proteomes" id="UP001199106"/>
    </source>
</evidence>
<accession>A0AAD4IC83</accession>
<name>A0AAD4IC83_9PLEO</name>
<feature type="compositionally biased region" description="Low complexity" evidence="1">
    <location>
        <begin position="74"/>
        <end position="85"/>
    </location>
</feature>
<evidence type="ECO:0000256" key="1">
    <source>
        <dbReference type="SAM" id="MobiDB-lite"/>
    </source>
</evidence>
<reference evidence="2" key="1">
    <citation type="submission" date="2021-07" db="EMBL/GenBank/DDBJ databases">
        <title>Genome Resource of American Ginseng Black Spot Pathogen Alternaria panax.</title>
        <authorList>
            <person name="Qiu C."/>
            <person name="Wang W."/>
            <person name="Liu Z."/>
        </authorList>
    </citation>
    <scope>NUCLEOTIDE SEQUENCE</scope>
    <source>
        <strain evidence="2">BNCC115425</strain>
    </source>
</reference>
<gene>
    <name evidence="2" type="ORF">G6011_10555</name>
</gene>
<feature type="compositionally biased region" description="Basic and acidic residues" evidence="1">
    <location>
        <begin position="147"/>
        <end position="160"/>
    </location>
</feature>